<dbReference type="InterPro" id="IPR046960">
    <property type="entry name" value="PPR_At4g14850-like_plant"/>
</dbReference>
<sequence>MIRSSLQNPVTQLNTPFSPKPPSVLATNLIKSYLRKGLVKEARLVFDEMPQRDVVAWTAMVEGYTCCNQHNQSWVLFYEMVRNEVVPNAFTFSSVLKACKGMKALSCGALVHGLAIKHGVEGNIYVENSVMDMYATCCASMEDACRVFRDICVKNAVSWTTLITGFTHRGDGYMGIQVFKKMLQEDAELNPFSFSIAVRACALTSSRTSGRQIQAAVIKCGFESNLAVMNSVLDMYCRFGCLPEANQCFLEMSEKNLITWNTLIAGYQRLDSSECLRLFSQMESQGLSPNCFTFSSVTAGCADLAVLACGQQLWKVLSYQHLAKRMKVDSSEEKNLVYNIFASRFDLVSTKANITERRREEFEEEFVFLEECNMARFKAN</sequence>
<evidence type="ECO:0000256" key="1">
    <source>
        <dbReference type="ARBA" id="ARBA00022737"/>
    </source>
</evidence>
<accession>A0A2P5D8J9</accession>
<protein>
    <submittedName>
        <fullName evidence="3">Pentatricopeptide repeat</fullName>
    </submittedName>
</protein>
<dbReference type="EMBL" id="JXTB01000055">
    <property type="protein sequence ID" value="PON69631.1"/>
    <property type="molecule type" value="Genomic_DNA"/>
</dbReference>
<feature type="repeat" description="PPR" evidence="2">
    <location>
        <begin position="225"/>
        <end position="259"/>
    </location>
</feature>
<feature type="repeat" description="PPR" evidence="2">
    <location>
        <begin position="53"/>
        <end position="87"/>
    </location>
</feature>
<keyword evidence="1" id="KW-0677">Repeat</keyword>
<dbReference type="PROSITE" id="PS51375">
    <property type="entry name" value="PPR"/>
    <property type="match status" value="3"/>
</dbReference>
<dbReference type="GO" id="GO:0009451">
    <property type="term" value="P:RNA modification"/>
    <property type="evidence" value="ECO:0007669"/>
    <property type="project" value="InterPro"/>
</dbReference>
<dbReference type="GO" id="GO:0003723">
    <property type="term" value="F:RNA binding"/>
    <property type="evidence" value="ECO:0007669"/>
    <property type="project" value="InterPro"/>
</dbReference>
<dbReference type="InterPro" id="IPR002885">
    <property type="entry name" value="PPR_rpt"/>
</dbReference>
<gene>
    <name evidence="3" type="ORF">PanWU01x14_087540</name>
</gene>
<organism evidence="3 4">
    <name type="scientific">Parasponia andersonii</name>
    <name type="common">Sponia andersonii</name>
    <dbReference type="NCBI Taxonomy" id="3476"/>
    <lineage>
        <taxon>Eukaryota</taxon>
        <taxon>Viridiplantae</taxon>
        <taxon>Streptophyta</taxon>
        <taxon>Embryophyta</taxon>
        <taxon>Tracheophyta</taxon>
        <taxon>Spermatophyta</taxon>
        <taxon>Magnoliopsida</taxon>
        <taxon>eudicotyledons</taxon>
        <taxon>Gunneridae</taxon>
        <taxon>Pentapetalae</taxon>
        <taxon>rosids</taxon>
        <taxon>fabids</taxon>
        <taxon>Rosales</taxon>
        <taxon>Cannabaceae</taxon>
        <taxon>Parasponia</taxon>
    </lineage>
</organism>
<dbReference type="OrthoDB" id="609013at2759"/>
<dbReference type="AlphaFoldDB" id="A0A2P5D8J9"/>
<dbReference type="NCBIfam" id="TIGR00756">
    <property type="entry name" value="PPR"/>
    <property type="match status" value="3"/>
</dbReference>
<dbReference type="FunFam" id="1.25.40.10:FF:000196">
    <property type="entry name" value="Pentatricopeptide repeat-containing protein At4g14850"/>
    <property type="match status" value="1"/>
</dbReference>
<reference evidence="4" key="1">
    <citation type="submission" date="2016-06" db="EMBL/GenBank/DDBJ databases">
        <title>Parallel loss of symbiosis genes in relatives of nitrogen-fixing non-legume Parasponia.</title>
        <authorList>
            <person name="Van Velzen R."/>
            <person name="Holmer R."/>
            <person name="Bu F."/>
            <person name="Rutten L."/>
            <person name="Van Zeijl A."/>
            <person name="Liu W."/>
            <person name="Santuari L."/>
            <person name="Cao Q."/>
            <person name="Sharma T."/>
            <person name="Shen D."/>
            <person name="Roswanjaya Y."/>
            <person name="Wardhani T."/>
            <person name="Kalhor M.S."/>
            <person name="Jansen J."/>
            <person name="Van den Hoogen J."/>
            <person name="Gungor B."/>
            <person name="Hartog M."/>
            <person name="Hontelez J."/>
            <person name="Verver J."/>
            <person name="Yang W.-C."/>
            <person name="Schijlen E."/>
            <person name="Repin R."/>
            <person name="Schilthuizen M."/>
            <person name="Schranz E."/>
            <person name="Heidstra R."/>
            <person name="Miyata K."/>
            <person name="Fedorova E."/>
            <person name="Kohlen W."/>
            <person name="Bisseling T."/>
            <person name="Smit S."/>
            <person name="Geurts R."/>
        </authorList>
    </citation>
    <scope>NUCLEOTIDE SEQUENCE [LARGE SCALE GENOMIC DNA]</scope>
    <source>
        <strain evidence="4">cv. WU1-14</strain>
    </source>
</reference>
<dbReference type="Pfam" id="PF01535">
    <property type="entry name" value="PPR"/>
    <property type="match status" value="1"/>
</dbReference>
<dbReference type="FunFam" id="1.25.40.10:FF:000353">
    <property type="entry name" value="Pentatricopeptide repeat-containing protein At4g39530"/>
    <property type="match status" value="1"/>
</dbReference>
<dbReference type="Pfam" id="PF13041">
    <property type="entry name" value="PPR_2"/>
    <property type="match status" value="2"/>
</dbReference>
<keyword evidence="4" id="KW-1185">Reference proteome</keyword>
<evidence type="ECO:0000313" key="3">
    <source>
        <dbReference type="EMBL" id="PON69631.1"/>
    </source>
</evidence>
<proteinExistence type="predicted"/>
<feature type="repeat" description="PPR" evidence="2">
    <location>
        <begin position="155"/>
        <end position="189"/>
    </location>
</feature>
<dbReference type="InterPro" id="IPR011990">
    <property type="entry name" value="TPR-like_helical_dom_sf"/>
</dbReference>
<dbReference type="Proteomes" id="UP000237105">
    <property type="component" value="Unassembled WGS sequence"/>
</dbReference>
<dbReference type="Gene3D" id="1.25.40.10">
    <property type="entry name" value="Tetratricopeptide repeat domain"/>
    <property type="match status" value="3"/>
</dbReference>
<dbReference type="PANTHER" id="PTHR47926">
    <property type="entry name" value="PENTATRICOPEPTIDE REPEAT-CONTAINING PROTEIN"/>
    <property type="match status" value="1"/>
</dbReference>
<evidence type="ECO:0000256" key="2">
    <source>
        <dbReference type="PROSITE-ProRule" id="PRU00708"/>
    </source>
</evidence>
<evidence type="ECO:0000313" key="4">
    <source>
        <dbReference type="Proteomes" id="UP000237105"/>
    </source>
</evidence>
<comment type="caution">
    <text evidence="3">The sequence shown here is derived from an EMBL/GenBank/DDBJ whole genome shotgun (WGS) entry which is preliminary data.</text>
</comment>
<name>A0A2P5D8J9_PARAD</name>